<accession>A0A8T0NZY1</accession>
<name>A0A8T0NZY1_PANVG</name>
<gene>
    <name evidence="2" type="ORF">PVAP13_9KG651601</name>
</gene>
<sequence length="113" mass="12774">MESWIQVSTFEGAANGDRTRLHPPTGPKQAAATGHRCQTQTIEEQLRLPITNQHLAPSGSRPQQRPDLRRRGAQRVIVAEPRYERGCSDFTKQDRPPRNNHDENLNATPSRRG</sequence>
<keyword evidence="3" id="KW-1185">Reference proteome</keyword>
<protein>
    <submittedName>
        <fullName evidence="2">Uncharacterized protein</fullName>
    </submittedName>
</protein>
<dbReference type="AlphaFoldDB" id="A0A8T0NZY1"/>
<dbReference type="EMBL" id="CM029053">
    <property type="protein sequence ID" value="KAG2554288.1"/>
    <property type="molecule type" value="Genomic_DNA"/>
</dbReference>
<feature type="compositionally biased region" description="Basic and acidic residues" evidence="1">
    <location>
        <begin position="81"/>
        <end position="104"/>
    </location>
</feature>
<evidence type="ECO:0000313" key="2">
    <source>
        <dbReference type="EMBL" id="KAG2554288.1"/>
    </source>
</evidence>
<feature type="compositionally biased region" description="Polar residues" evidence="1">
    <location>
        <begin position="50"/>
        <end position="63"/>
    </location>
</feature>
<dbReference type="Proteomes" id="UP000823388">
    <property type="component" value="Chromosome 9K"/>
</dbReference>
<organism evidence="2 3">
    <name type="scientific">Panicum virgatum</name>
    <name type="common">Blackwell switchgrass</name>
    <dbReference type="NCBI Taxonomy" id="38727"/>
    <lineage>
        <taxon>Eukaryota</taxon>
        <taxon>Viridiplantae</taxon>
        <taxon>Streptophyta</taxon>
        <taxon>Embryophyta</taxon>
        <taxon>Tracheophyta</taxon>
        <taxon>Spermatophyta</taxon>
        <taxon>Magnoliopsida</taxon>
        <taxon>Liliopsida</taxon>
        <taxon>Poales</taxon>
        <taxon>Poaceae</taxon>
        <taxon>PACMAD clade</taxon>
        <taxon>Panicoideae</taxon>
        <taxon>Panicodae</taxon>
        <taxon>Paniceae</taxon>
        <taxon>Panicinae</taxon>
        <taxon>Panicum</taxon>
        <taxon>Panicum sect. Hiantes</taxon>
    </lineage>
</organism>
<reference evidence="2" key="1">
    <citation type="submission" date="2020-05" db="EMBL/GenBank/DDBJ databases">
        <title>WGS assembly of Panicum virgatum.</title>
        <authorList>
            <person name="Lovell J.T."/>
            <person name="Jenkins J."/>
            <person name="Shu S."/>
            <person name="Juenger T.E."/>
            <person name="Schmutz J."/>
        </authorList>
    </citation>
    <scope>NUCLEOTIDE SEQUENCE</scope>
    <source>
        <strain evidence="2">AP13</strain>
    </source>
</reference>
<evidence type="ECO:0000256" key="1">
    <source>
        <dbReference type="SAM" id="MobiDB-lite"/>
    </source>
</evidence>
<evidence type="ECO:0000313" key="3">
    <source>
        <dbReference type="Proteomes" id="UP000823388"/>
    </source>
</evidence>
<proteinExistence type="predicted"/>
<comment type="caution">
    <text evidence="2">The sequence shown here is derived from an EMBL/GenBank/DDBJ whole genome shotgun (WGS) entry which is preliminary data.</text>
</comment>
<feature type="region of interest" description="Disordered" evidence="1">
    <location>
        <begin position="1"/>
        <end position="113"/>
    </location>
</feature>